<evidence type="ECO:0000313" key="2">
    <source>
        <dbReference type="EMBL" id="TGX40023.1"/>
    </source>
</evidence>
<sequence>MTDADRLAQKRYFLIVGVNMLATAGAVLGLLIAGRSNSWEGSVLGGAILLSALYFMAVVPRAMARRWRTPKQS</sequence>
<keyword evidence="1" id="KW-1133">Transmembrane helix</keyword>
<name>A0A4S1WBZ5_9SPHN</name>
<protein>
    <submittedName>
        <fullName evidence="2">Uncharacterized protein</fullName>
    </submittedName>
</protein>
<keyword evidence="3" id="KW-1185">Reference proteome</keyword>
<keyword evidence="1" id="KW-0812">Transmembrane</keyword>
<reference evidence="2 3" key="1">
    <citation type="submission" date="2019-04" db="EMBL/GenBank/DDBJ databases">
        <title>Sphingomonas psychrotolerans sp. nov., isolated from soil in the Tianshan Mountains, Xinjiang, China.</title>
        <authorList>
            <person name="Luo Y."/>
            <person name="Sheng H."/>
        </authorList>
    </citation>
    <scope>NUCLEOTIDE SEQUENCE [LARGE SCALE GENOMIC DNA]</scope>
    <source>
        <strain evidence="2 3">KIS18-15</strain>
    </source>
</reference>
<dbReference type="OrthoDB" id="7410112at2"/>
<gene>
    <name evidence="2" type="ORF">E5A74_15730</name>
</gene>
<accession>A0A4S1WBZ5</accession>
<dbReference type="AlphaFoldDB" id="A0A4S1WBZ5"/>
<proteinExistence type="predicted"/>
<evidence type="ECO:0000313" key="3">
    <source>
        <dbReference type="Proteomes" id="UP000309848"/>
    </source>
</evidence>
<dbReference type="Proteomes" id="UP000309848">
    <property type="component" value="Unassembled WGS sequence"/>
</dbReference>
<dbReference type="RefSeq" id="WP_135986578.1">
    <property type="nucleotide sequence ID" value="NZ_JAASQM010000001.1"/>
</dbReference>
<evidence type="ECO:0000256" key="1">
    <source>
        <dbReference type="SAM" id="Phobius"/>
    </source>
</evidence>
<feature type="transmembrane region" description="Helical" evidence="1">
    <location>
        <begin position="44"/>
        <end position="64"/>
    </location>
</feature>
<dbReference type="EMBL" id="SRXU01000007">
    <property type="protein sequence ID" value="TGX40023.1"/>
    <property type="molecule type" value="Genomic_DNA"/>
</dbReference>
<feature type="transmembrane region" description="Helical" evidence="1">
    <location>
        <begin position="12"/>
        <end position="32"/>
    </location>
</feature>
<keyword evidence="1" id="KW-0472">Membrane</keyword>
<comment type="caution">
    <text evidence="2">The sequence shown here is derived from an EMBL/GenBank/DDBJ whole genome shotgun (WGS) entry which is preliminary data.</text>
</comment>
<organism evidence="2 3">
    <name type="scientific">Sphingomonas naasensis</name>
    <dbReference type="NCBI Taxonomy" id="1344951"/>
    <lineage>
        <taxon>Bacteria</taxon>
        <taxon>Pseudomonadati</taxon>
        <taxon>Pseudomonadota</taxon>
        <taxon>Alphaproteobacteria</taxon>
        <taxon>Sphingomonadales</taxon>
        <taxon>Sphingomonadaceae</taxon>
        <taxon>Sphingomonas</taxon>
    </lineage>
</organism>